<evidence type="ECO:0000256" key="1">
    <source>
        <dbReference type="ARBA" id="ARBA00004651"/>
    </source>
</evidence>
<evidence type="ECO:0000313" key="9">
    <source>
        <dbReference type="EMBL" id="UOQ83341.1"/>
    </source>
</evidence>
<evidence type="ECO:0000256" key="4">
    <source>
        <dbReference type="ARBA" id="ARBA00022692"/>
    </source>
</evidence>
<sequence length="241" mass="26853">MPTLLSDLLLIIGRIVTILPLLLLVTLFMGKRAIGELPVFDFLVIITLASVVGADIADPNIQHLPTTIAIIAIGVLQKIVSHLKLANRTIGKLLTFEPTVVVYQGTLLPQNLKKIGYSIDNILQMLRDKEVFDVSDVELALVEANGSLSVLKKTEKTAVTRQDLQIENTDTSISYPVIIEGKIITSMLNNRNLNEQWLETELQKWSITKTKEVFFASVNSNNQLHISLYDDQYVDAPPIQH</sequence>
<comment type="similarity">
    <text evidence="2">Belongs to the UPF0702 family.</text>
</comment>
<proteinExistence type="inferred from homology"/>
<evidence type="ECO:0000256" key="5">
    <source>
        <dbReference type="ARBA" id="ARBA00022989"/>
    </source>
</evidence>
<organism evidence="9 10">
    <name type="scientific">Gracilibacillus salinarum</name>
    <dbReference type="NCBI Taxonomy" id="2932255"/>
    <lineage>
        <taxon>Bacteria</taxon>
        <taxon>Bacillati</taxon>
        <taxon>Bacillota</taxon>
        <taxon>Bacilli</taxon>
        <taxon>Bacillales</taxon>
        <taxon>Bacillaceae</taxon>
        <taxon>Gracilibacillus</taxon>
    </lineage>
</organism>
<dbReference type="RefSeq" id="WP_244740157.1">
    <property type="nucleotide sequence ID" value="NZ_CP095071.1"/>
</dbReference>
<evidence type="ECO:0000259" key="8">
    <source>
        <dbReference type="Pfam" id="PF04239"/>
    </source>
</evidence>
<evidence type="ECO:0000256" key="7">
    <source>
        <dbReference type="SAM" id="Phobius"/>
    </source>
</evidence>
<evidence type="ECO:0000256" key="2">
    <source>
        <dbReference type="ARBA" id="ARBA00006448"/>
    </source>
</evidence>
<feature type="domain" description="YetF C-terminal" evidence="8">
    <location>
        <begin position="86"/>
        <end position="219"/>
    </location>
</feature>
<dbReference type="Proteomes" id="UP000831537">
    <property type="component" value="Chromosome"/>
</dbReference>
<comment type="subcellular location">
    <subcellularLocation>
        <location evidence="1">Cell membrane</location>
        <topology evidence="1">Multi-pass membrane protein</topology>
    </subcellularLocation>
</comment>
<gene>
    <name evidence="9" type="ORF">MUN87_11225</name>
</gene>
<keyword evidence="4 7" id="KW-0812">Transmembrane</keyword>
<accession>A0ABY4GGJ8</accession>
<evidence type="ECO:0000256" key="6">
    <source>
        <dbReference type="ARBA" id="ARBA00023136"/>
    </source>
</evidence>
<dbReference type="PANTHER" id="PTHR34582">
    <property type="entry name" value="UPF0702 TRANSMEMBRANE PROTEIN YCAP"/>
    <property type="match status" value="1"/>
</dbReference>
<dbReference type="InterPro" id="IPR023090">
    <property type="entry name" value="UPF0702_alpha/beta_dom_sf"/>
</dbReference>
<protein>
    <submittedName>
        <fullName evidence="9">DUF421 domain-containing protein</fullName>
    </submittedName>
</protein>
<name>A0ABY4GGJ8_9BACI</name>
<dbReference type="Gene3D" id="3.30.240.20">
    <property type="entry name" value="bsu07140 like domains"/>
    <property type="match status" value="2"/>
</dbReference>
<dbReference type="PANTHER" id="PTHR34582:SF6">
    <property type="entry name" value="UPF0702 TRANSMEMBRANE PROTEIN YCAP"/>
    <property type="match status" value="1"/>
</dbReference>
<evidence type="ECO:0000256" key="3">
    <source>
        <dbReference type="ARBA" id="ARBA00022475"/>
    </source>
</evidence>
<feature type="transmembrane region" description="Helical" evidence="7">
    <location>
        <begin position="6"/>
        <end position="27"/>
    </location>
</feature>
<dbReference type="Pfam" id="PF04239">
    <property type="entry name" value="DUF421"/>
    <property type="match status" value="1"/>
</dbReference>
<keyword evidence="10" id="KW-1185">Reference proteome</keyword>
<keyword evidence="6 7" id="KW-0472">Membrane</keyword>
<dbReference type="EMBL" id="CP095071">
    <property type="protein sequence ID" value="UOQ83341.1"/>
    <property type="molecule type" value="Genomic_DNA"/>
</dbReference>
<reference evidence="9 10" key="1">
    <citation type="submission" date="2022-04" db="EMBL/GenBank/DDBJ databases">
        <title>Gracilibacillus sp. isolated from saltern.</title>
        <authorList>
            <person name="Won M."/>
            <person name="Lee C.-M."/>
            <person name="Woen H.-Y."/>
            <person name="Kwon S.-W."/>
        </authorList>
    </citation>
    <scope>NUCLEOTIDE SEQUENCE [LARGE SCALE GENOMIC DNA]</scope>
    <source>
        <strain evidence="9 10">SSPM10-3</strain>
    </source>
</reference>
<keyword evidence="5 7" id="KW-1133">Transmembrane helix</keyword>
<keyword evidence="3" id="KW-1003">Cell membrane</keyword>
<evidence type="ECO:0000313" key="10">
    <source>
        <dbReference type="Proteomes" id="UP000831537"/>
    </source>
</evidence>
<dbReference type="InterPro" id="IPR007353">
    <property type="entry name" value="DUF421"/>
</dbReference>
<feature type="transmembrane region" description="Helical" evidence="7">
    <location>
        <begin position="63"/>
        <end position="80"/>
    </location>
</feature>
<feature type="transmembrane region" description="Helical" evidence="7">
    <location>
        <begin position="39"/>
        <end position="57"/>
    </location>
</feature>